<name>A0A5J4VL98_9EUKA</name>
<dbReference type="AlphaFoldDB" id="A0A5J4VL98"/>
<evidence type="ECO:0000313" key="2">
    <source>
        <dbReference type="Proteomes" id="UP000324800"/>
    </source>
</evidence>
<dbReference type="Proteomes" id="UP000324800">
    <property type="component" value="Unassembled WGS sequence"/>
</dbReference>
<accession>A0A5J4VL98</accession>
<evidence type="ECO:0000313" key="1">
    <source>
        <dbReference type="EMBL" id="KAA6383260.1"/>
    </source>
</evidence>
<comment type="caution">
    <text evidence="1">The sequence shown here is derived from an EMBL/GenBank/DDBJ whole genome shotgun (WGS) entry which is preliminary data.</text>
</comment>
<gene>
    <name evidence="1" type="ORF">EZS28_021212</name>
</gene>
<proteinExistence type="predicted"/>
<organism evidence="1 2">
    <name type="scientific">Streblomastix strix</name>
    <dbReference type="NCBI Taxonomy" id="222440"/>
    <lineage>
        <taxon>Eukaryota</taxon>
        <taxon>Metamonada</taxon>
        <taxon>Preaxostyla</taxon>
        <taxon>Oxymonadida</taxon>
        <taxon>Streblomastigidae</taxon>
        <taxon>Streblomastix</taxon>
    </lineage>
</organism>
<dbReference type="EMBL" id="SNRW01006341">
    <property type="protein sequence ID" value="KAA6383260.1"/>
    <property type="molecule type" value="Genomic_DNA"/>
</dbReference>
<sequence length="88" mass="10130">MRALAKKDLPKLVAGIWKGVCSIDSEEGRKLVHYSKVKTLVIKADGSTVPRIPAWIYCTSQIENEPLIGRYWEFEGIGKYQFKYKRPE</sequence>
<reference evidence="1 2" key="1">
    <citation type="submission" date="2019-03" db="EMBL/GenBank/DDBJ databases">
        <title>Single cell metagenomics reveals metabolic interactions within the superorganism composed of flagellate Streblomastix strix and complex community of Bacteroidetes bacteria on its surface.</title>
        <authorList>
            <person name="Treitli S.C."/>
            <person name="Kolisko M."/>
            <person name="Husnik F."/>
            <person name="Keeling P."/>
            <person name="Hampl V."/>
        </authorList>
    </citation>
    <scope>NUCLEOTIDE SEQUENCE [LARGE SCALE GENOMIC DNA]</scope>
    <source>
        <strain evidence="1">ST1C</strain>
    </source>
</reference>
<dbReference type="InterPro" id="IPR013783">
    <property type="entry name" value="Ig-like_fold"/>
</dbReference>
<protein>
    <submittedName>
        <fullName evidence="1">Uncharacterized protein</fullName>
    </submittedName>
</protein>
<dbReference type="Gene3D" id="2.60.40.10">
    <property type="entry name" value="Immunoglobulins"/>
    <property type="match status" value="1"/>
</dbReference>